<organism evidence="1 2">
    <name type="scientific">Clunio marinus</name>
    <dbReference type="NCBI Taxonomy" id="568069"/>
    <lineage>
        <taxon>Eukaryota</taxon>
        <taxon>Metazoa</taxon>
        <taxon>Ecdysozoa</taxon>
        <taxon>Arthropoda</taxon>
        <taxon>Hexapoda</taxon>
        <taxon>Insecta</taxon>
        <taxon>Pterygota</taxon>
        <taxon>Neoptera</taxon>
        <taxon>Endopterygota</taxon>
        <taxon>Diptera</taxon>
        <taxon>Nematocera</taxon>
        <taxon>Chironomoidea</taxon>
        <taxon>Chironomidae</taxon>
        <taxon>Clunio</taxon>
    </lineage>
</organism>
<evidence type="ECO:0000313" key="1">
    <source>
        <dbReference type="EMBL" id="CRL03207.1"/>
    </source>
</evidence>
<gene>
    <name evidence="1" type="ORF">CLUMA_CG016940</name>
</gene>
<evidence type="ECO:0000313" key="2">
    <source>
        <dbReference type="Proteomes" id="UP000183832"/>
    </source>
</evidence>
<keyword evidence="2" id="KW-1185">Reference proteome</keyword>
<protein>
    <submittedName>
        <fullName evidence="1">CLUMA_CG016940, isoform A</fullName>
    </submittedName>
</protein>
<accession>A0A1J1ISM4</accession>
<dbReference type="Proteomes" id="UP000183832">
    <property type="component" value="Unassembled WGS sequence"/>
</dbReference>
<proteinExistence type="predicted"/>
<name>A0A1J1ISM4_9DIPT</name>
<sequence>MPILGTHLSCCELNACLLDPDGSHEKELRNSFEGKTELKIFYIVDKRRKKVMQSSFLLI</sequence>
<dbReference type="EMBL" id="CVRI01000059">
    <property type="protein sequence ID" value="CRL03207.1"/>
    <property type="molecule type" value="Genomic_DNA"/>
</dbReference>
<reference evidence="1 2" key="1">
    <citation type="submission" date="2015-04" db="EMBL/GenBank/DDBJ databases">
        <authorList>
            <person name="Syromyatnikov M.Y."/>
            <person name="Popov V.N."/>
        </authorList>
    </citation>
    <scope>NUCLEOTIDE SEQUENCE [LARGE SCALE GENOMIC DNA]</scope>
</reference>
<dbReference type="AlphaFoldDB" id="A0A1J1ISM4"/>